<evidence type="ECO:0000256" key="6">
    <source>
        <dbReference type="SAM" id="MobiDB-lite"/>
    </source>
</evidence>
<feature type="compositionally biased region" description="Basic and acidic residues" evidence="6">
    <location>
        <begin position="736"/>
        <end position="749"/>
    </location>
</feature>
<keyword evidence="4 7" id="KW-1133">Transmembrane helix</keyword>
<feature type="compositionally biased region" description="Basic and acidic residues" evidence="6">
    <location>
        <begin position="261"/>
        <end position="271"/>
    </location>
</feature>
<evidence type="ECO:0000313" key="9">
    <source>
        <dbReference type="Proteomes" id="UP000249464"/>
    </source>
</evidence>
<feature type="transmembrane region" description="Helical" evidence="7">
    <location>
        <begin position="477"/>
        <end position="500"/>
    </location>
</feature>
<reference evidence="8 9" key="1">
    <citation type="submission" date="2016-11" db="EMBL/GenBank/DDBJ databases">
        <authorList>
            <person name="Jaros S."/>
            <person name="Januszkiewicz K."/>
            <person name="Wedrychowicz H."/>
        </authorList>
    </citation>
    <scope>NUCLEOTIDE SEQUENCE [LARGE SCALE GENOMIC DNA]</scope>
</reference>
<protein>
    <submittedName>
        <fullName evidence="8">BQ5605_C047g12305 protein</fullName>
    </submittedName>
</protein>
<dbReference type="GO" id="GO:0016020">
    <property type="term" value="C:membrane"/>
    <property type="evidence" value="ECO:0007669"/>
    <property type="project" value="UniProtKB-SubCell"/>
</dbReference>
<dbReference type="Pfam" id="PF07690">
    <property type="entry name" value="MFS_1"/>
    <property type="match status" value="1"/>
</dbReference>
<feature type="region of interest" description="Disordered" evidence="6">
    <location>
        <begin position="596"/>
        <end position="650"/>
    </location>
</feature>
<dbReference type="SUPFAM" id="SSF103473">
    <property type="entry name" value="MFS general substrate transporter"/>
    <property type="match status" value="2"/>
</dbReference>
<evidence type="ECO:0000256" key="5">
    <source>
        <dbReference type="ARBA" id="ARBA00023136"/>
    </source>
</evidence>
<accession>A0A2X0PI55</accession>
<name>A0A2X0PI55_9BASI</name>
<feature type="transmembrane region" description="Helical" evidence="7">
    <location>
        <begin position="344"/>
        <end position="366"/>
    </location>
</feature>
<feature type="compositionally biased region" description="Low complexity" evidence="6">
    <location>
        <begin position="50"/>
        <end position="61"/>
    </location>
</feature>
<dbReference type="EMBL" id="FQNC01000113">
    <property type="protein sequence ID" value="SGZ31097.1"/>
    <property type="molecule type" value="Genomic_DNA"/>
</dbReference>
<keyword evidence="2" id="KW-0813">Transport</keyword>
<gene>
    <name evidence="8" type="primary">BQ5605_C047g12305</name>
    <name evidence="8" type="ORF">BQ5605_C047G12305</name>
</gene>
<organism evidence="8 9">
    <name type="scientific">Microbotryum silenes-dioicae</name>
    <dbReference type="NCBI Taxonomy" id="796604"/>
    <lineage>
        <taxon>Eukaryota</taxon>
        <taxon>Fungi</taxon>
        <taxon>Dikarya</taxon>
        <taxon>Basidiomycota</taxon>
        <taxon>Pucciniomycotina</taxon>
        <taxon>Microbotryomycetes</taxon>
        <taxon>Microbotryales</taxon>
        <taxon>Microbotryaceae</taxon>
        <taxon>Microbotryum</taxon>
    </lineage>
</organism>
<feature type="compositionally biased region" description="Low complexity" evidence="6">
    <location>
        <begin position="634"/>
        <end position="649"/>
    </location>
</feature>
<dbReference type="InterPro" id="IPR011701">
    <property type="entry name" value="MFS"/>
</dbReference>
<feature type="region of interest" description="Disordered" evidence="6">
    <location>
        <begin position="706"/>
        <end position="749"/>
    </location>
</feature>
<feature type="compositionally biased region" description="Polar residues" evidence="6">
    <location>
        <begin position="206"/>
        <end position="224"/>
    </location>
</feature>
<dbReference type="InterPro" id="IPR036259">
    <property type="entry name" value="MFS_trans_sf"/>
</dbReference>
<evidence type="ECO:0000256" key="2">
    <source>
        <dbReference type="ARBA" id="ARBA00022448"/>
    </source>
</evidence>
<feature type="compositionally biased region" description="Low complexity" evidence="6">
    <location>
        <begin position="7"/>
        <end position="32"/>
    </location>
</feature>
<feature type="region of interest" description="Disordered" evidence="6">
    <location>
        <begin position="141"/>
        <end position="293"/>
    </location>
</feature>
<feature type="region of interest" description="Disordered" evidence="6">
    <location>
        <begin position="548"/>
        <end position="569"/>
    </location>
</feature>
<dbReference type="Proteomes" id="UP000249464">
    <property type="component" value="Unassembled WGS sequence"/>
</dbReference>
<dbReference type="PANTHER" id="PTHR23504">
    <property type="entry name" value="MAJOR FACILITATOR SUPERFAMILY DOMAIN-CONTAINING PROTEIN 10"/>
    <property type="match status" value="1"/>
</dbReference>
<feature type="compositionally biased region" description="Acidic residues" evidence="6">
    <location>
        <begin position="181"/>
        <end position="191"/>
    </location>
</feature>
<feature type="transmembrane region" description="Helical" evidence="7">
    <location>
        <begin position="300"/>
        <end position="324"/>
    </location>
</feature>
<keyword evidence="5 7" id="KW-0472">Membrane</keyword>
<dbReference type="AlphaFoldDB" id="A0A2X0PI55"/>
<dbReference type="PANTHER" id="PTHR23504:SF17">
    <property type="entry name" value="MAJOR FACILITATOR SUPERFAMILY (MFS) PROFILE DOMAIN-CONTAINING PROTEIN"/>
    <property type="match status" value="1"/>
</dbReference>
<feature type="region of interest" description="Disordered" evidence="6">
    <location>
        <begin position="778"/>
        <end position="830"/>
    </location>
</feature>
<evidence type="ECO:0000256" key="4">
    <source>
        <dbReference type="ARBA" id="ARBA00022989"/>
    </source>
</evidence>
<feature type="transmembrane region" description="Helical" evidence="7">
    <location>
        <begin position="998"/>
        <end position="1019"/>
    </location>
</feature>
<evidence type="ECO:0000256" key="1">
    <source>
        <dbReference type="ARBA" id="ARBA00004141"/>
    </source>
</evidence>
<feature type="transmembrane region" description="Helical" evidence="7">
    <location>
        <begin position="967"/>
        <end position="986"/>
    </location>
</feature>
<evidence type="ECO:0000256" key="7">
    <source>
        <dbReference type="SAM" id="Phobius"/>
    </source>
</evidence>
<dbReference type="Gene3D" id="1.20.1250.20">
    <property type="entry name" value="MFS general substrate transporter like domains"/>
    <property type="match status" value="2"/>
</dbReference>
<proteinExistence type="predicted"/>
<feature type="transmembrane region" description="Helical" evidence="7">
    <location>
        <begin position="936"/>
        <end position="955"/>
    </location>
</feature>
<keyword evidence="9" id="KW-1185">Reference proteome</keyword>
<keyword evidence="3 7" id="KW-0812">Transmembrane</keyword>
<sequence>MASPVRTSTLLTDSDPLLTPSASHSGSPSSSRRPPPRTTTNLNADPHEPLSSSAALRSLSSTTQPLSFKKRSVPPPPGAAARVTEGLMNLLSSSPKEPTAPNPIDQLHEAHHNPNAFLHGGGDLPDAPVLSSSMRTLAVRPNHIDVPPPGPYRSFSATSNALDSAEDDEDGLTKSTALLVNEDDQDEDESDDLARRGSPNWRKMSVSGSAYGTRNRLSTTNNPSKAGRNSFGAASGQQGRPGFTSRNDQQRLRDPFLSPSEDGRSNRRAFEARGTGMGSPGAEAEEEEPIEKEPTPLPKIALIVLCICMFGEFLSASLSSPFLYFMIEGFGVGQGPEGGGEAVVGFWTGVVSSVFFLSQFLTSLLWVSVAEKHGRRAVLFTSLLGNGVTLMLFGTSKNLGTAISVRLGMGLFNGAVGVARSAVQAITDSSNESKAFTYMGLSWGLGGIVGSIIGGLAENPVRNHPRFFGDSVLFKEYPYLLPCLIAGSVTTSGAILSLCLDRDGGPRSASIMLPSEKDVERAARSVTSIAKSFLRRVISTIRGGGQPIRLDETTAGPDSAVSLQASPNRAQREPLLSPIGLGSNYQSNGMLSPSIAATDDRQTPATRRASNRFSGSAYGYGRLGPGSETGTSGMRMPSARRPAGRSASRTMSVATTNAYAPDYDFDRGDFSFAQRLLMANEQAVFSISDLWVANATREAEDQYSQAEYTESVFEDEESRIGGTGTNAGRTNTSRVAGDDESRLDVDDSRFSLSDEPDFFGYGTAPPSMEDLRGHARLQESQQGGSGTISPGAESLALPGQARPRDRSVSRVTMPDRYASPNRISSYGGGLTQRYRRGSMASSAAPGRGAPSIFANTGLDDETLVQSTQYAPPPGSLGVKTDEYGAGGGFDPMAAIPEGRPASVIEYNEEGDADSVEVKADTTGLLTQLPLSMIAQYSLLALHGCTCDQIFLSFLVTPVPSGGLGLQASNYAMLVACMFFFTMVWQFRLYPFVGPPHGSLSHLAMFRLGLILYIPVYVLFPELRGLLRESSNSFVMFGMVLLSSLRYLANTCSYTAVMVLVNAMSPPHLTPLANGLAQSCVSFARFIGPLMGGAIWAASIADGPNAHAWPFNYAFPFICIAAICFLGFLHSFRIH</sequence>
<feature type="transmembrane region" description="Helical" evidence="7">
    <location>
        <begin position="378"/>
        <end position="396"/>
    </location>
</feature>
<feature type="region of interest" description="Disordered" evidence="6">
    <location>
        <begin position="1"/>
        <end position="129"/>
    </location>
</feature>
<dbReference type="GO" id="GO:0022857">
    <property type="term" value="F:transmembrane transporter activity"/>
    <property type="evidence" value="ECO:0007669"/>
    <property type="project" value="InterPro"/>
</dbReference>
<comment type="subcellular location">
    <subcellularLocation>
        <location evidence="1">Membrane</location>
        <topology evidence="1">Multi-pass membrane protein</topology>
    </subcellularLocation>
</comment>
<feature type="transmembrane region" description="Helical" evidence="7">
    <location>
        <begin position="1112"/>
        <end position="1131"/>
    </location>
</feature>
<feature type="transmembrane region" description="Helical" evidence="7">
    <location>
        <begin position="1081"/>
        <end position="1100"/>
    </location>
</feature>
<evidence type="ECO:0000313" key="8">
    <source>
        <dbReference type="EMBL" id="SGZ31097.1"/>
    </source>
</evidence>
<evidence type="ECO:0000256" key="3">
    <source>
        <dbReference type="ARBA" id="ARBA00022692"/>
    </source>
</evidence>
<feature type="transmembrane region" description="Helical" evidence="7">
    <location>
        <begin position="435"/>
        <end position="457"/>
    </location>
</feature>